<dbReference type="Proteomes" id="UP000182870">
    <property type="component" value="Unassembled WGS sequence"/>
</dbReference>
<protein>
    <recommendedName>
        <fullName evidence="3">DUF5067 domain-containing protein</fullName>
    </recommendedName>
</protein>
<reference evidence="1 2" key="1">
    <citation type="submission" date="2016-10" db="EMBL/GenBank/DDBJ databases">
        <authorList>
            <person name="de Groot N.N."/>
        </authorList>
    </citation>
    <scope>NUCLEOTIDE SEQUENCE [LARGE SCALE GENOMIC DNA]</scope>
    <source>
        <strain evidence="1 2">Sb05</strain>
    </source>
</reference>
<proteinExistence type="predicted"/>
<evidence type="ECO:0000313" key="1">
    <source>
        <dbReference type="EMBL" id="SDQ08678.1"/>
    </source>
</evidence>
<dbReference type="EMBL" id="FNKE01000001">
    <property type="protein sequence ID" value="SDQ08678.1"/>
    <property type="molecule type" value="Genomic_DNA"/>
</dbReference>
<dbReference type="AlphaFoldDB" id="A0A1H0Y0M4"/>
<accession>A0A1H0Y0M4</accession>
<organism evidence="1 2">
    <name type="scientific">Streptococcus equinus</name>
    <name type="common">Streptococcus bovis</name>
    <dbReference type="NCBI Taxonomy" id="1335"/>
    <lineage>
        <taxon>Bacteria</taxon>
        <taxon>Bacillati</taxon>
        <taxon>Bacillota</taxon>
        <taxon>Bacilli</taxon>
        <taxon>Lactobacillales</taxon>
        <taxon>Streptococcaceae</taxon>
        <taxon>Streptococcus</taxon>
    </lineage>
</organism>
<name>A0A1H0Y0M4_STREI</name>
<evidence type="ECO:0008006" key="3">
    <source>
        <dbReference type="Google" id="ProtNLM"/>
    </source>
</evidence>
<evidence type="ECO:0000313" key="2">
    <source>
        <dbReference type="Proteomes" id="UP000182870"/>
    </source>
</evidence>
<dbReference type="RefSeq" id="WP_074559878.1">
    <property type="nucleotide sequence ID" value="NZ_FNKE01000001.1"/>
</dbReference>
<gene>
    <name evidence="1" type="ORF">SAMN05216392_0342</name>
</gene>
<sequence>MEKKNDKVIAVIVGICLLALLIITSIATSGSSKKEKTTKKNDDSVTQVLQKSNKLSFDDSYIFTKADDKKTELDLAGLKVTVKQPYISLAAYSDAGYDSYDEFIDYYPEFKGKKVLLVPIKLKNTTAHYIDTPRCIVVDDNNSPLEYSYIDGISKEIDGLEAGEEAKTVDVYVANSFDPVFVTFGNKLWK</sequence>